<dbReference type="PANTHER" id="PTHR45398">
    <property type="match status" value="1"/>
</dbReference>
<protein>
    <submittedName>
        <fullName evidence="2">PvdI(2)</fullName>
    </submittedName>
</protein>
<dbReference type="Pfam" id="PF00668">
    <property type="entry name" value="Condensation"/>
    <property type="match status" value="1"/>
</dbReference>
<dbReference type="RefSeq" id="WP_246527161.1">
    <property type="nucleotide sequence ID" value="NZ_JAAGBB010000160.1"/>
</dbReference>
<dbReference type="InterPro" id="IPR023213">
    <property type="entry name" value="CAT-like_dom_sf"/>
</dbReference>
<name>A0ABS5FBN5_9PROT</name>
<feature type="non-terminal residue" evidence="2">
    <location>
        <position position="1"/>
    </location>
</feature>
<evidence type="ECO:0000313" key="3">
    <source>
        <dbReference type="Proteomes" id="UP001196870"/>
    </source>
</evidence>
<feature type="domain" description="Condensation" evidence="1">
    <location>
        <begin position="39"/>
        <end position="171"/>
    </location>
</feature>
<reference evidence="3" key="1">
    <citation type="journal article" date="2021" name="Syst. Appl. Microbiol.">
        <title>Roseomonas hellenica sp. nov., isolated from roots of wild-growing Alkanna tinctoria.</title>
        <authorList>
            <person name="Rat A."/>
            <person name="Naranjo H.D."/>
            <person name="Lebbe L."/>
            <person name="Cnockaert M."/>
            <person name="Krigas N."/>
            <person name="Grigoriadou K."/>
            <person name="Maloupa E."/>
            <person name="Willems A."/>
        </authorList>
    </citation>
    <scope>NUCLEOTIDE SEQUENCE [LARGE SCALE GENOMIC DNA]</scope>
    <source>
        <strain evidence="3">LMG 31523</strain>
    </source>
</reference>
<dbReference type="PANTHER" id="PTHR45398:SF1">
    <property type="entry name" value="ENZYME, PUTATIVE (JCVI)-RELATED"/>
    <property type="match status" value="1"/>
</dbReference>
<organism evidence="2 3">
    <name type="scientific">Plastoroseomonas hellenica</name>
    <dbReference type="NCBI Taxonomy" id="2687306"/>
    <lineage>
        <taxon>Bacteria</taxon>
        <taxon>Pseudomonadati</taxon>
        <taxon>Pseudomonadota</taxon>
        <taxon>Alphaproteobacteria</taxon>
        <taxon>Acetobacterales</taxon>
        <taxon>Acetobacteraceae</taxon>
        <taxon>Plastoroseomonas</taxon>
    </lineage>
</organism>
<accession>A0ABS5FBN5</accession>
<dbReference type="InterPro" id="IPR001242">
    <property type="entry name" value="Condensation_dom"/>
</dbReference>
<gene>
    <name evidence="2" type="ORF">GXW71_34695</name>
</gene>
<feature type="non-terminal residue" evidence="2">
    <location>
        <position position="171"/>
    </location>
</feature>
<dbReference type="Proteomes" id="UP001196870">
    <property type="component" value="Unassembled WGS sequence"/>
</dbReference>
<evidence type="ECO:0000313" key="2">
    <source>
        <dbReference type="EMBL" id="MBR0669540.1"/>
    </source>
</evidence>
<keyword evidence="3" id="KW-1185">Reference proteome</keyword>
<dbReference type="EMBL" id="JAAGBB010000160">
    <property type="protein sequence ID" value="MBR0669540.1"/>
    <property type="molecule type" value="Genomic_DNA"/>
</dbReference>
<dbReference type="SUPFAM" id="SSF52777">
    <property type="entry name" value="CoA-dependent acyltransferases"/>
    <property type="match status" value="1"/>
</dbReference>
<proteinExistence type="predicted"/>
<evidence type="ECO:0000259" key="1">
    <source>
        <dbReference type="Pfam" id="PF00668"/>
    </source>
</evidence>
<sequence>EIVAHCGTAPRGLTPSDVPLSGLDQAQLDGLGLDPAQVEEIYPLSPMQQGMLFHSLQDAGSGIYVNQLSVEIGGLDGGRLRAAWQAVSDRHAILRTGFLWQGLPGGAQQVVHRRVAVPFVAADWRGRPVDAGALQAAAEAERAAGFDLAQPPLQRVLLIRLDDNRHHLIWT</sequence>
<comment type="caution">
    <text evidence="2">The sequence shown here is derived from an EMBL/GenBank/DDBJ whole genome shotgun (WGS) entry which is preliminary data.</text>
</comment>
<dbReference type="Gene3D" id="3.30.559.10">
    <property type="entry name" value="Chloramphenicol acetyltransferase-like domain"/>
    <property type="match status" value="1"/>
</dbReference>